<reference evidence="1 2" key="2">
    <citation type="journal article" date="2022" name="Mol. Ecol. Resour.">
        <title>The genomes of chicory, endive, great burdock and yacon provide insights into Asteraceae paleo-polyploidization history and plant inulin production.</title>
        <authorList>
            <person name="Fan W."/>
            <person name="Wang S."/>
            <person name="Wang H."/>
            <person name="Wang A."/>
            <person name="Jiang F."/>
            <person name="Liu H."/>
            <person name="Zhao H."/>
            <person name="Xu D."/>
            <person name="Zhang Y."/>
        </authorList>
    </citation>
    <scope>NUCLEOTIDE SEQUENCE [LARGE SCALE GENOMIC DNA]</scope>
    <source>
        <strain evidence="2">cv. Yunnan</strain>
        <tissue evidence="1">Leaves</tissue>
    </source>
</reference>
<dbReference type="Proteomes" id="UP001056120">
    <property type="component" value="Linkage Group LG27"/>
</dbReference>
<dbReference type="EMBL" id="CM042044">
    <property type="protein sequence ID" value="KAI3688410.1"/>
    <property type="molecule type" value="Genomic_DNA"/>
</dbReference>
<proteinExistence type="predicted"/>
<comment type="caution">
    <text evidence="1">The sequence shown here is derived from an EMBL/GenBank/DDBJ whole genome shotgun (WGS) entry which is preliminary data.</text>
</comment>
<evidence type="ECO:0000313" key="1">
    <source>
        <dbReference type="EMBL" id="KAI3688410.1"/>
    </source>
</evidence>
<protein>
    <submittedName>
        <fullName evidence="1">Uncharacterized protein</fullName>
    </submittedName>
</protein>
<organism evidence="1 2">
    <name type="scientific">Smallanthus sonchifolius</name>
    <dbReference type="NCBI Taxonomy" id="185202"/>
    <lineage>
        <taxon>Eukaryota</taxon>
        <taxon>Viridiplantae</taxon>
        <taxon>Streptophyta</taxon>
        <taxon>Embryophyta</taxon>
        <taxon>Tracheophyta</taxon>
        <taxon>Spermatophyta</taxon>
        <taxon>Magnoliopsida</taxon>
        <taxon>eudicotyledons</taxon>
        <taxon>Gunneridae</taxon>
        <taxon>Pentapetalae</taxon>
        <taxon>asterids</taxon>
        <taxon>campanulids</taxon>
        <taxon>Asterales</taxon>
        <taxon>Asteraceae</taxon>
        <taxon>Asteroideae</taxon>
        <taxon>Heliantheae alliance</taxon>
        <taxon>Millerieae</taxon>
        <taxon>Smallanthus</taxon>
    </lineage>
</organism>
<gene>
    <name evidence="1" type="ORF">L1987_82122</name>
</gene>
<reference evidence="2" key="1">
    <citation type="journal article" date="2022" name="Mol. Ecol. Resour.">
        <title>The genomes of chicory, endive, great burdock and yacon provide insights into Asteraceae palaeo-polyploidization history and plant inulin production.</title>
        <authorList>
            <person name="Fan W."/>
            <person name="Wang S."/>
            <person name="Wang H."/>
            <person name="Wang A."/>
            <person name="Jiang F."/>
            <person name="Liu H."/>
            <person name="Zhao H."/>
            <person name="Xu D."/>
            <person name="Zhang Y."/>
        </authorList>
    </citation>
    <scope>NUCLEOTIDE SEQUENCE [LARGE SCALE GENOMIC DNA]</scope>
    <source>
        <strain evidence="2">cv. Yunnan</strain>
    </source>
</reference>
<evidence type="ECO:0000313" key="2">
    <source>
        <dbReference type="Proteomes" id="UP001056120"/>
    </source>
</evidence>
<sequence>MKHDENKKPNVNKEVEDINMSDEEHEASDTGDDHMVFDEERLLKQAISLIRIHIIKGLVSICDQRARMMQDQFSVCVSCSCSCCFGFPFHDYKNPLVIDQCDNFWSCIG</sequence>
<name>A0ACB8YTL0_9ASTR</name>
<keyword evidence="2" id="KW-1185">Reference proteome</keyword>
<accession>A0ACB8YTL0</accession>